<dbReference type="RefSeq" id="XP_007324525.1">
    <property type="nucleotide sequence ID" value="XM_007324463.1"/>
</dbReference>
<accession>F8PDQ2</accession>
<keyword evidence="1" id="KW-0472">Membrane</keyword>
<dbReference type="KEGG" id="sla:SERLADRAFT_480543"/>
<keyword evidence="1" id="KW-1133">Transmembrane helix</keyword>
<dbReference type="AlphaFoldDB" id="F8PDQ2"/>
<dbReference type="EMBL" id="GL945446">
    <property type="protein sequence ID" value="EGO18872.1"/>
    <property type="molecule type" value="Genomic_DNA"/>
</dbReference>
<keyword evidence="1" id="KW-0812">Transmembrane</keyword>
<dbReference type="HOGENOM" id="CLU_2759388_0_0_1"/>
<feature type="transmembrane region" description="Helical" evidence="1">
    <location>
        <begin position="15"/>
        <end position="35"/>
    </location>
</feature>
<gene>
    <name evidence="2" type="ORF">SERLADRAFT_480543</name>
</gene>
<protein>
    <submittedName>
        <fullName evidence="2">Uncharacterized protein</fullName>
    </submittedName>
</protein>
<evidence type="ECO:0000313" key="2">
    <source>
        <dbReference type="EMBL" id="EGO18872.1"/>
    </source>
</evidence>
<dbReference type="GeneID" id="18821547"/>
<organism>
    <name type="scientific">Serpula lacrymans var. lacrymans (strain S7.9)</name>
    <name type="common">Dry rot fungus</name>
    <dbReference type="NCBI Taxonomy" id="578457"/>
    <lineage>
        <taxon>Eukaryota</taxon>
        <taxon>Fungi</taxon>
        <taxon>Dikarya</taxon>
        <taxon>Basidiomycota</taxon>
        <taxon>Agaricomycotina</taxon>
        <taxon>Agaricomycetes</taxon>
        <taxon>Agaricomycetidae</taxon>
        <taxon>Boletales</taxon>
        <taxon>Coniophorineae</taxon>
        <taxon>Serpulaceae</taxon>
        <taxon>Serpula</taxon>
    </lineage>
</organism>
<sequence length="70" mass="7539">MSPGQISMPPLKTSGVLSVAFLFCSSLFVLVWAGLTVHMPRGLERYYTTPAIGCQSVCAGLLRLRSPLLV</sequence>
<evidence type="ECO:0000256" key="1">
    <source>
        <dbReference type="SAM" id="Phobius"/>
    </source>
</evidence>
<dbReference type="Proteomes" id="UP000008064">
    <property type="component" value="Unassembled WGS sequence"/>
</dbReference>
<proteinExistence type="predicted"/>
<name>F8PDQ2_SERL9</name>
<reference evidence="2" key="1">
    <citation type="submission" date="2011-04" db="EMBL/GenBank/DDBJ databases">
        <title>Evolution of plant cell wall degrading machinery underlies the functional diversity of forest fungi.</title>
        <authorList>
            <consortium name="US DOE Joint Genome Institute (JGI-PGF)"/>
            <person name="Eastwood D.C."/>
            <person name="Floudas D."/>
            <person name="Binder M."/>
            <person name="Majcherczyk A."/>
            <person name="Schneider P."/>
            <person name="Aerts A."/>
            <person name="Asiegbu F.O."/>
            <person name="Baker S.E."/>
            <person name="Barry K."/>
            <person name="Bendiksby M."/>
            <person name="Blumentritt M."/>
            <person name="Coutinho P.M."/>
            <person name="Cullen D."/>
            <person name="Cullen D."/>
            <person name="Gathman A."/>
            <person name="Goodell B."/>
            <person name="Henrissat B."/>
            <person name="Ihrmark K."/>
            <person name="Kauserud H."/>
            <person name="Kohler A."/>
            <person name="LaButti K."/>
            <person name="Lapidus A."/>
            <person name="Lavin J.L."/>
            <person name="Lee Y.-H."/>
            <person name="Lindquist E."/>
            <person name="Lilly W."/>
            <person name="Lucas S."/>
            <person name="Morin E."/>
            <person name="Murat C."/>
            <person name="Oguiza J.A."/>
            <person name="Park J."/>
            <person name="Pisabarro A.G."/>
            <person name="Riley R."/>
            <person name="Rosling A."/>
            <person name="Salamov A."/>
            <person name="Schmidt O."/>
            <person name="Schmutz J."/>
            <person name="Skrede I."/>
            <person name="Stenlid J."/>
            <person name="Wiebenga A."/>
            <person name="Xie X."/>
            <person name="Kues U."/>
            <person name="Hibbett D.S."/>
            <person name="Hoffmeister D."/>
            <person name="Hogberg N."/>
            <person name="Martin F."/>
            <person name="Grigoriev I.V."/>
            <person name="Watkinson S.C."/>
        </authorList>
    </citation>
    <scope>NUCLEOTIDE SEQUENCE</scope>
    <source>
        <strain evidence="2">S7.9</strain>
    </source>
</reference>